<name>A0A2S9KFE9_9BURK</name>
<dbReference type="PROSITE" id="PS50297">
    <property type="entry name" value="ANK_REP_REGION"/>
    <property type="match status" value="1"/>
</dbReference>
<dbReference type="OrthoDB" id="8908821at2"/>
<dbReference type="AlphaFoldDB" id="A0A2S9KFE9"/>
<reference evidence="3 6" key="2">
    <citation type="submission" date="2019-09" db="EMBL/GenBank/DDBJ databases">
        <title>Identification of Malikia spinosa a prominent benzene-, toluene-, and ethylbenzene-degrading bacterium: enrichment, isolation and whole genome sequencing.</title>
        <authorList>
            <person name="Tancsics A."/>
            <person name="Revesz F."/>
            <person name="Kriszt B."/>
        </authorList>
    </citation>
    <scope>NUCLEOTIDE SEQUENCE [LARGE SCALE GENOMIC DNA]</scope>
    <source>
        <strain evidence="3 6">AB6</strain>
    </source>
</reference>
<dbReference type="RefSeq" id="WP_146114992.1">
    <property type="nucleotide sequence ID" value="NZ_CAXYWD010000013.1"/>
</dbReference>
<proteinExistence type="predicted"/>
<keyword evidence="1" id="KW-0040">ANK repeat</keyword>
<dbReference type="EMBL" id="PVLR01000018">
    <property type="protein sequence ID" value="PRD69173.1"/>
    <property type="molecule type" value="Genomic_DNA"/>
</dbReference>
<sequence>MSDWKIQQMIKASEWPLAPELLAPGADFNARLADGLVPLHWACQQGKAGLVKYMIEQGANMLDRTEKGRGLLELATDSESFQVVMLVIDQLKLLAAPAPDEAMRKRLTHVFRNGHPNSKNRLQQTFKDWDRISGKPRTPGAP</sequence>
<dbReference type="PROSITE" id="PS50088">
    <property type="entry name" value="ANK_REPEAT"/>
    <property type="match status" value="1"/>
</dbReference>
<feature type="repeat" description="ANK" evidence="1">
    <location>
        <begin position="34"/>
        <end position="66"/>
    </location>
</feature>
<feature type="compositionally biased region" description="Polar residues" evidence="2">
    <location>
        <begin position="115"/>
        <end position="126"/>
    </location>
</feature>
<evidence type="ECO:0000313" key="6">
    <source>
        <dbReference type="Proteomes" id="UP000481947"/>
    </source>
</evidence>
<evidence type="ECO:0000313" key="3">
    <source>
        <dbReference type="EMBL" id="MYZ52723.1"/>
    </source>
</evidence>
<evidence type="ECO:0000313" key="5">
    <source>
        <dbReference type="Proteomes" id="UP000238326"/>
    </source>
</evidence>
<gene>
    <name evidence="4" type="ORF">C6P61_07580</name>
    <name evidence="3" type="ORF">F5985_11380</name>
</gene>
<evidence type="ECO:0000313" key="4">
    <source>
        <dbReference type="EMBL" id="PRD69173.1"/>
    </source>
</evidence>
<dbReference type="SMART" id="SM00248">
    <property type="entry name" value="ANK"/>
    <property type="match status" value="1"/>
</dbReference>
<dbReference type="EMBL" id="VYSB01000011">
    <property type="protein sequence ID" value="MYZ52723.1"/>
    <property type="molecule type" value="Genomic_DNA"/>
</dbReference>
<dbReference type="InterPro" id="IPR036770">
    <property type="entry name" value="Ankyrin_rpt-contain_sf"/>
</dbReference>
<dbReference type="Pfam" id="PF12796">
    <property type="entry name" value="Ank_2"/>
    <property type="match status" value="1"/>
</dbReference>
<protein>
    <submittedName>
        <fullName evidence="4">Uncharacterized protein</fullName>
    </submittedName>
</protein>
<evidence type="ECO:0000256" key="2">
    <source>
        <dbReference type="SAM" id="MobiDB-lite"/>
    </source>
</evidence>
<accession>A0A2S9KFE9</accession>
<comment type="caution">
    <text evidence="4">The sequence shown here is derived from an EMBL/GenBank/DDBJ whole genome shotgun (WGS) entry which is preliminary data.</text>
</comment>
<feature type="region of interest" description="Disordered" evidence="2">
    <location>
        <begin position="112"/>
        <end position="142"/>
    </location>
</feature>
<dbReference type="Proteomes" id="UP000238326">
    <property type="component" value="Unassembled WGS sequence"/>
</dbReference>
<keyword evidence="5" id="KW-1185">Reference proteome</keyword>
<organism evidence="4 5">
    <name type="scientific">Malikia spinosa</name>
    <dbReference type="NCBI Taxonomy" id="86180"/>
    <lineage>
        <taxon>Bacteria</taxon>
        <taxon>Pseudomonadati</taxon>
        <taxon>Pseudomonadota</taxon>
        <taxon>Betaproteobacteria</taxon>
        <taxon>Burkholderiales</taxon>
        <taxon>Comamonadaceae</taxon>
        <taxon>Malikia</taxon>
    </lineage>
</organism>
<dbReference type="Gene3D" id="1.25.40.20">
    <property type="entry name" value="Ankyrin repeat-containing domain"/>
    <property type="match status" value="1"/>
</dbReference>
<dbReference type="SUPFAM" id="SSF48403">
    <property type="entry name" value="Ankyrin repeat"/>
    <property type="match status" value="1"/>
</dbReference>
<evidence type="ECO:0000256" key="1">
    <source>
        <dbReference type="PROSITE-ProRule" id="PRU00023"/>
    </source>
</evidence>
<reference evidence="4 5" key="1">
    <citation type="submission" date="2018-03" db="EMBL/GenBank/DDBJ databases">
        <title>Comparative genomics illustrates the genes involved in a hyperalkaliphilic mechanisms of Serpentinomonas isolated from highly-alkaline calcium-rich serpentinized springs.</title>
        <authorList>
            <person name="Suzuki S."/>
            <person name="Ishii S."/>
            <person name="Walworth N."/>
            <person name="Bird L."/>
            <person name="Kuenen J.G."/>
            <person name="Nealson K.H."/>
        </authorList>
    </citation>
    <scope>NUCLEOTIDE SEQUENCE [LARGE SCALE GENOMIC DNA]</scope>
    <source>
        <strain evidence="4 5">83</strain>
    </source>
</reference>
<dbReference type="InterPro" id="IPR002110">
    <property type="entry name" value="Ankyrin_rpt"/>
</dbReference>
<dbReference type="Proteomes" id="UP000481947">
    <property type="component" value="Unassembled WGS sequence"/>
</dbReference>